<dbReference type="STRING" id="1793.AWC04_18810"/>
<comment type="subcellular location">
    <subcellularLocation>
        <location evidence="9">Cytoplasm</location>
    </subcellularLocation>
</comment>
<evidence type="ECO:0000256" key="1">
    <source>
        <dbReference type="ARBA" id="ARBA00022490"/>
    </source>
</evidence>
<dbReference type="GO" id="GO:0005829">
    <property type="term" value="C:cytosol"/>
    <property type="evidence" value="ECO:0007669"/>
    <property type="project" value="TreeGrafter"/>
</dbReference>
<comment type="domain">
    <text evidence="9">The C-terminal coiled-coil domain is crucial for aminoacylation activity.</text>
</comment>
<keyword evidence="6 9" id="KW-0175">Coiled coil</keyword>
<dbReference type="EMBL" id="LQOJ01000073">
    <property type="protein sequence ID" value="ORU96781.1"/>
    <property type="molecule type" value="Genomic_DNA"/>
</dbReference>
<dbReference type="InterPro" id="IPR010978">
    <property type="entry name" value="tRNA-bd_arm"/>
</dbReference>
<dbReference type="OrthoDB" id="9810365at2"/>
<evidence type="ECO:0000313" key="11">
    <source>
        <dbReference type="Proteomes" id="UP000193484"/>
    </source>
</evidence>
<comment type="subunit">
    <text evidence="9">Monomer.</text>
</comment>
<dbReference type="SUPFAM" id="SSF52374">
    <property type="entry name" value="Nucleotidylyl transferase"/>
    <property type="match status" value="1"/>
</dbReference>
<dbReference type="AlphaFoldDB" id="A0A1X1QZ95"/>
<feature type="short sequence motif" description="'KMSKS' region" evidence="9">
    <location>
        <begin position="532"/>
        <end position="536"/>
    </location>
</feature>
<dbReference type="SUPFAM" id="SSF47323">
    <property type="entry name" value="Anticodon-binding domain of a subclass of class I aminoacyl-tRNA synthetases"/>
    <property type="match status" value="1"/>
</dbReference>
<dbReference type="InterPro" id="IPR019499">
    <property type="entry name" value="Val-tRNA_synth_tRNA-bd"/>
</dbReference>
<keyword evidence="11" id="KW-1185">Reference proteome</keyword>
<dbReference type="InterPro" id="IPR033705">
    <property type="entry name" value="Anticodon_Ia_Val"/>
</dbReference>
<dbReference type="CDD" id="cd00817">
    <property type="entry name" value="ValRS_core"/>
    <property type="match status" value="1"/>
</dbReference>
<dbReference type="FunFam" id="3.90.740.10:FF:000005">
    <property type="entry name" value="Valine--tRNA ligase, mitochondrial"/>
    <property type="match status" value="1"/>
</dbReference>
<dbReference type="Gene3D" id="1.10.730.10">
    <property type="entry name" value="Isoleucyl-tRNA Synthetase, Domain 1"/>
    <property type="match status" value="1"/>
</dbReference>
<comment type="catalytic activity">
    <reaction evidence="8 9">
        <text>tRNA(Val) + L-valine + ATP = L-valyl-tRNA(Val) + AMP + diphosphate</text>
        <dbReference type="Rhea" id="RHEA:10704"/>
        <dbReference type="Rhea" id="RHEA-COMP:9672"/>
        <dbReference type="Rhea" id="RHEA-COMP:9708"/>
        <dbReference type="ChEBI" id="CHEBI:30616"/>
        <dbReference type="ChEBI" id="CHEBI:33019"/>
        <dbReference type="ChEBI" id="CHEBI:57762"/>
        <dbReference type="ChEBI" id="CHEBI:78442"/>
        <dbReference type="ChEBI" id="CHEBI:78537"/>
        <dbReference type="ChEBI" id="CHEBI:456215"/>
        <dbReference type="EC" id="6.1.1.9"/>
    </reaction>
</comment>
<evidence type="ECO:0000256" key="7">
    <source>
        <dbReference type="ARBA" id="ARBA00023146"/>
    </source>
</evidence>
<keyword evidence="5 9" id="KW-0648">Protein biosynthesis</keyword>
<dbReference type="Gene3D" id="3.40.50.620">
    <property type="entry name" value="HUPs"/>
    <property type="match status" value="2"/>
</dbReference>
<dbReference type="PROSITE" id="PS00178">
    <property type="entry name" value="AA_TRNA_LIGASE_I"/>
    <property type="match status" value="1"/>
</dbReference>
<dbReference type="NCBIfam" id="TIGR00422">
    <property type="entry name" value="valS"/>
    <property type="match status" value="1"/>
</dbReference>
<dbReference type="PANTHER" id="PTHR11946">
    <property type="entry name" value="VALYL-TRNA SYNTHETASES"/>
    <property type="match status" value="1"/>
</dbReference>
<keyword evidence="3 9" id="KW-0547">Nucleotide-binding</keyword>
<dbReference type="Proteomes" id="UP000193484">
    <property type="component" value="Unassembled WGS sequence"/>
</dbReference>
<comment type="caution">
    <text evidence="10">The sequence shown here is derived from an EMBL/GenBank/DDBJ whole genome shotgun (WGS) entry which is preliminary data.</text>
</comment>
<reference evidence="10 11" key="1">
    <citation type="submission" date="2016-01" db="EMBL/GenBank/DDBJ databases">
        <title>The new phylogeny of the genus Mycobacterium.</title>
        <authorList>
            <person name="Tarcisio F."/>
            <person name="Conor M."/>
            <person name="Antonella G."/>
            <person name="Elisabetta G."/>
            <person name="Giulia F.S."/>
            <person name="Sara T."/>
            <person name="Anna F."/>
            <person name="Clotilde B."/>
            <person name="Roberto B."/>
            <person name="Veronica D.S."/>
            <person name="Fabio R."/>
            <person name="Monica P."/>
            <person name="Olivier J."/>
            <person name="Enrico T."/>
            <person name="Nicola S."/>
        </authorList>
    </citation>
    <scope>NUCLEOTIDE SEQUENCE [LARGE SCALE GENOMIC DNA]</scope>
    <source>
        <strain evidence="10 11">DSM 44179</strain>
    </source>
</reference>
<keyword evidence="7 9" id="KW-0030">Aminoacyl-tRNA synthetase</keyword>
<feature type="short sequence motif" description="'HIGH' region" evidence="9">
    <location>
        <begin position="44"/>
        <end position="54"/>
    </location>
</feature>
<evidence type="ECO:0000256" key="2">
    <source>
        <dbReference type="ARBA" id="ARBA00022598"/>
    </source>
</evidence>
<dbReference type="FunFam" id="3.40.50.620:FF:000098">
    <property type="entry name" value="Valine--tRNA ligase"/>
    <property type="match status" value="1"/>
</dbReference>
<accession>A0A1X1QZ95</accession>
<keyword evidence="1 9" id="KW-0963">Cytoplasm</keyword>
<dbReference type="InterPro" id="IPR014729">
    <property type="entry name" value="Rossmann-like_a/b/a_fold"/>
</dbReference>
<dbReference type="InterPro" id="IPR037118">
    <property type="entry name" value="Val-tRNA_synth_C_sf"/>
</dbReference>
<dbReference type="GO" id="GO:0005524">
    <property type="term" value="F:ATP binding"/>
    <property type="evidence" value="ECO:0007669"/>
    <property type="project" value="UniProtKB-UniRule"/>
</dbReference>
<dbReference type="Pfam" id="PF00133">
    <property type="entry name" value="tRNA-synt_1"/>
    <property type="match status" value="2"/>
</dbReference>
<dbReference type="SUPFAM" id="SSF46589">
    <property type="entry name" value="tRNA-binding arm"/>
    <property type="match status" value="1"/>
</dbReference>
<dbReference type="GO" id="GO:0006438">
    <property type="term" value="P:valyl-tRNA aminoacylation"/>
    <property type="evidence" value="ECO:0007669"/>
    <property type="project" value="UniProtKB-UniRule"/>
</dbReference>
<organism evidence="10 11">
    <name type="scientific">Mycolicibacterium fallax</name>
    <name type="common">Mycobacterium fallax</name>
    <dbReference type="NCBI Taxonomy" id="1793"/>
    <lineage>
        <taxon>Bacteria</taxon>
        <taxon>Bacillati</taxon>
        <taxon>Actinomycetota</taxon>
        <taxon>Actinomycetes</taxon>
        <taxon>Mycobacteriales</taxon>
        <taxon>Mycobacteriaceae</taxon>
        <taxon>Mycolicibacterium</taxon>
    </lineage>
</organism>
<protein>
    <recommendedName>
        <fullName evidence="9">Valine--tRNA ligase</fullName>
        <ecNumber evidence="9">6.1.1.9</ecNumber>
    </recommendedName>
    <alternativeName>
        <fullName evidence="9">Valyl-tRNA synthetase</fullName>
        <shortName evidence="9">ValRS</shortName>
    </alternativeName>
</protein>
<dbReference type="NCBIfam" id="NF004349">
    <property type="entry name" value="PRK05729.1"/>
    <property type="match status" value="1"/>
</dbReference>
<dbReference type="InterPro" id="IPR013155">
    <property type="entry name" value="M/V/L/I-tRNA-synth_anticd-bd"/>
</dbReference>
<dbReference type="SUPFAM" id="SSF50677">
    <property type="entry name" value="ValRS/IleRS/LeuRS editing domain"/>
    <property type="match status" value="1"/>
</dbReference>
<dbReference type="InterPro" id="IPR009008">
    <property type="entry name" value="Val/Leu/Ile-tRNA-synth_edit"/>
</dbReference>
<dbReference type="HAMAP" id="MF_02004">
    <property type="entry name" value="Val_tRNA_synth_type1"/>
    <property type="match status" value="1"/>
</dbReference>
<comment type="domain">
    <text evidence="9">ValRS has two distinct active sites: one for aminoacylation and one for editing. The misactivated threonine is translocated from the active site to the editing site.</text>
</comment>
<feature type="binding site" evidence="9">
    <location>
        <position position="535"/>
    </location>
    <ligand>
        <name>ATP</name>
        <dbReference type="ChEBI" id="CHEBI:30616"/>
    </ligand>
</feature>
<gene>
    <name evidence="9" type="primary">valS</name>
    <name evidence="10" type="ORF">AWC04_18810</name>
</gene>
<dbReference type="PRINTS" id="PR00986">
    <property type="entry name" value="TRNASYNTHVAL"/>
</dbReference>
<dbReference type="RefSeq" id="WP_085100783.1">
    <property type="nucleotide sequence ID" value="NZ_AP022603.1"/>
</dbReference>
<evidence type="ECO:0000256" key="9">
    <source>
        <dbReference type="HAMAP-Rule" id="MF_02004"/>
    </source>
</evidence>
<dbReference type="CDD" id="cd07962">
    <property type="entry name" value="Anticodon_Ia_Val"/>
    <property type="match status" value="1"/>
</dbReference>
<dbReference type="Pfam" id="PF08264">
    <property type="entry name" value="Anticodon_1"/>
    <property type="match status" value="1"/>
</dbReference>
<evidence type="ECO:0000256" key="5">
    <source>
        <dbReference type="ARBA" id="ARBA00022917"/>
    </source>
</evidence>
<evidence type="ECO:0000313" key="10">
    <source>
        <dbReference type="EMBL" id="ORU96781.1"/>
    </source>
</evidence>
<dbReference type="InterPro" id="IPR001412">
    <property type="entry name" value="aa-tRNA-synth_I_CS"/>
</dbReference>
<name>A0A1X1QZ95_MYCFA</name>
<keyword evidence="4 9" id="KW-0067">ATP-binding</keyword>
<evidence type="ECO:0000256" key="3">
    <source>
        <dbReference type="ARBA" id="ARBA00022741"/>
    </source>
</evidence>
<evidence type="ECO:0000256" key="4">
    <source>
        <dbReference type="ARBA" id="ARBA00022840"/>
    </source>
</evidence>
<evidence type="ECO:0000256" key="6">
    <source>
        <dbReference type="ARBA" id="ARBA00023054"/>
    </source>
</evidence>
<dbReference type="GO" id="GO:0004832">
    <property type="term" value="F:valine-tRNA ligase activity"/>
    <property type="evidence" value="ECO:0007669"/>
    <property type="project" value="UniProtKB-UniRule"/>
</dbReference>
<dbReference type="InterPro" id="IPR009080">
    <property type="entry name" value="tRNAsynth_Ia_anticodon-bd"/>
</dbReference>
<dbReference type="InterPro" id="IPR002303">
    <property type="entry name" value="Valyl-tRNA_ligase"/>
</dbReference>
<comment type="similarity">
    <text evidence="9">Belongs to the class-I aminoacyl-tRNA synthetase family. ValS type 1 subfamily.</text>
</comment>
<dbReference type="FunFam" id="3.40.50.620:FF:000129">
    <property type="entry name" value="Valine--tRNA ligase"/>
    <property type="match status" value="1"/>
</dbReference>
<dbReference type="Pfam" id="PF10458">
    <property type="entry name" value="Val_tRNA-synt_C"/>
    <property type="match status" value="1"/>
</dbReference>
<dbReference type="EC" id="6.1.1.9" evidence="9"/>
<feature type="coiled-coil region" evidence="9">
    <location>
        <begin position="820"/>
        <end position="847"/>
    </location>
</feature>
<dbReference type="InterPro" id="IPR002300">
    <property type="entry name" value="aa-tRNA-synth_Ia"/>
</dbReference>
<dbReference type="Gene3D" id="1.10.287.380">
    <property type="entry name" value="Valyl-tRNA synthetase, C-terminal domain"/>
    <property type="match status" value="1"/>
</dbReference>
<keyword evidence="2 9" id="KW-0436">Ligase</keyword>
<dbReference type="PANTHER" id="PTHR11946:SF93">
    <property type="entry name" value="VALINE--TRNA LIGASE, CHLOROPLASTIC_MITOCHONDRIAL 2"/>
    <property type="match status" value="1"/>
</dbReference>
<dbReference type="GO" id="GO:0002161">
    <property type="term" value="F:aminoacyl-tRNA deacylase activity"/>
    <property type="evidence" value="ECO:0007669"/>
    <property type="project" value="InterPro"/>
</dbReference>
<comment type="function">
    <text evidence="9">Catalyzes the attachment of valine to tRNA(Val). As ValRS can inadvertently accommodate and process structurally similar amino acids such as threonine, to avoid such errors, it has a 'posttransfer' editing activity that hydrolyzes mischarged Thr-tRNA(Val) in a tRNA-dependent manner.</text>
</comment>
<evidence type="ECO:0000256" key="8">
    <source>
        <dbReference type="ARBA" id="ARBA00047552"/>
    </source>
</evidence>
<dbReference type="FunFam" id="1.10.730.10:FF:000027">
    <property type="entry name" value="Valine--tRNA ligase"/>
    <property type="match status" value="1"/>
</dbReference>
<proteinExistence type="inferred from homology"/>
<sequence length="887" mass="97832">MSLPKSWDPGAVEAELYRGWVEAGYFTADPASPKPPYSIVLPPPNVTGSLHMGHALDHTLMDALTRRRRMQGFEVLWLPGMDHAGIATQTLVEKQLAAAGQSKQDLGRDAFVERVWEWKRESGGTIGEQMRRIGDGVDWSRDRFTMDEGLSRAVRTIFKRLYDAGLIYQAERLVNWSPVLGTAISDLEVRYADVEGELVSFRYGSMNDDEPHIVVATTRMETMLGDTAIAVHPDDERYRHLVGATLAHPFTDRQILIVADTHVDPEFGTGAVKVTPAHDPNDFEIGLRHNLPMPTMMDAAGRIADTGTQFDGMDRFEARVAVREALAAQGRVVAEKRPYLHSVGHSERSGEPIEPRLSLQWWVQVESMAKAAGDAVRNGDTVIHPKSLEPRWFGWVDDMHDWCISRQLWWGHRIPIWHGPNGETVCVGPDETPPPGWEQDPDVLDTWFSSALWPFSTMGWPDASPELAKFYPTSVLVTGYDILFFWVARMMMFGTFVGDDAVLSGPGADGRPQVPFENVFLHGLIRDEHGSKMSKSKGNGIDPLDWVNEFGADALRFTLARGASPGGDLSIGEDHARASRNFATKVFNATRFALMNGAAPAPLPPLTELTDADRWILGRAEEVRAEVDSAFEAYEFNRACEALYHFAWDEFCDWYVELAKVQIYAAVDAGRAESDHTTAVLATVLDALLKLLHPVMPFVTETLWLALTRGDAGPSLVVADWPQASGIPSDPVAAKRISDMQNLVTEIRRFRSDQGLADRKKVPARLSGIEAADIASQLPAVSALAWLTEPAGADAFTPTASIEVRLADATVLVELDTSGSVDVEAERRRLNKALAAAEKELAGASAKLGNQAFLSRAPESEVTKIRARHEVAVEEVERITARLAALR</sequence>